<evidence type="ECO:0000256" key="1">
    <source>
        <dbReference type="SAM" id="MobiDB-lite"/>
    </source>
</evidence>
<dbReference type="AlphaFoldDB" id="A0A4Z2GC50"/>
<dbReference type="EMBL" id="SRLO01000592">
    <property type="protein sequence ID" value="TNN51156.1"/>
    <property type="molecule type" value="Genomic_DNA"/>
</dbReference>
<organism evidence="2 3">
    <name type="scientific">Liparis tanakae</name>
    <name type="common">Tanaka's snailfish</name>
    <dbReference type="NCBI Taxonomy" id="230148"/>
    <lineage>
        <taxon>Eukaryota</taxon>
        <taxon>Metazoa</taxon>
        <taxon>Chordata</taxon>
        <taxon>Craniata</taxon>
        <taxon>Vertebrata</taxon>
        <taxon>Euteleostomi</taxon>
        <taxon>Actinopterygii</taxon>
        <taxon>Neopterygii</taxon>
        <taxon>Teleostei</taxon>
        <taxon>Neoteleostei</taxon>
        <taxon>Acanthomorphata</taxon>
        <taxon>Eupercaria</taxon>
        <taxon>Perciformes</taxon>
        <taxon>Cottioidei</taxon>
        <taxon>Cottales</taxon>
        <taxon>Liparidae</taxon>
        <taxon>Liparis</taxon>
    </lineage>
</organism>
<evidence type="ECO:0000313" key="2">
    <source>
        <dbReference type="EMBL" id="TNN51156.1"/>
    </source>
</evidence>
<proteinExistence type="predicted"/>
<accession>A0A4Z2GC50</accession>
<gene>
    <name evidence="2" type="ORF">EYF80_038626</name>
</gene>
<name>A0A4Z2GC50_9TELE</name>
<evidence type="ECO:0000313" key="3">
    <source>
        <dbReference type="Proteomes" id="UP000314294"/>
    </source>
</evidence>
<dbReference type="Proteomes" id="UP000314294">
    <property type="component" value="Unassembled WGS sequence"/>
</dbReference>
<keyword evidence="3" id="KW-1185">Reference proteome</keyword>
<protein>
    <submittedName>
        <fullName evidence="2">Uncharacterized protein</fullName>
    </submittedName>
</protein>
<feature type="region of interest" description="Disordered" evidence="1">
    <location>
        <begin position="25"/>
        <end position="59"/>
    </location>
</feature>
<reference evidence="2 3" key="1">
    <citation type="submission" date="2019-03" db="EMBL/GenBank/DDBJ databases">
        <title>First draft genome of Liparis tanakae, snailfish: a comprehensive survey of snailfish specific genes.</title>
        <authorList>
            <person name="Kim W."/>
            <person name="Song I."/>
            <person name="Jeong J.-H."/>
            <person name="Kim D."/>
            <person name="Kim S."/>
            <person name="Ryu S."/>
            <person name="Song J.Y."/>
            <person name="Lee S.K."/>
        </authorList>
    </citation>
    <scope>NUCLEOTIDE SEQUENCE [LARGE SCALE GENOMIC DNA]</scope>
    <source>
        <tissue evidence="2">Muscle</tissue>
    </source>
</reference>
<comment type="caution">
    <text evidence="2">The sequence shown here is derived from an EMBL/GenBank/DDBJ whole genome shotgun (WGS) entry which is preliminary data.</text>
</comment>
<sequence length="78" mass="8178">MQVSVMWSPSSAGFVSPSISGFCGTPEGRNGGNYSDRTDPHSANATASYLASPAPPTGRIASLRRLHAKQRQNTAVES</sequence>